<feature type="domain" description="ABC transporter" evidence="4">
    <location>
        <begin position="296"/>
        <end position="486"/>
    </location>
</feature>
<feature type="domain" description="ABC transporter" evidence="4">
    <location>
        <begin position="6"/>
        <end position="197"/>
    </location>
</feature>
<evidence type="ECO:0000313" key="5">
    <source>
        <dbReference type="EMBL" id="BCA85714.1"/>
    </source>
</evidence>
<evidence type="ECO:0000256" key="1">
    <source>
        <dbReference type="ARBA" id="ARBA00022741"/>
    </source>
</evidence>
<dbReference type="CDD" id="cd03221">
    <property type="entry name" value="ABCF_EF-3"/>
    <property type="match status" value="2"/>
</dbReference>
<evidence type="ECO:0000259" key="4">
    <source>
        <dbReference type="PROSITE" id="PS50893"/>
    </source>
</evidence>
<dbReference type="AlphaFoldDB" id="A0A679IPE3"/>
<feature type="coiled-coil region" evidence="3">
    <location>
        <begin position="186"/>
        <end position="227"/>
    </location>
</feature>
<dbReference type="RefSeq" id="WP_173102956.1">
    <property type="nucleotide sequence ID" value="NZ_AP022822.1"/>
</dbReference>
<dbReference type="SMART" id="SM00382">
    <property type="entry name" value="AAA"/>
    <property type="match status" value="2"/>
</dbReference>
<dbReference type="Pfam" id="PF00005">
    <property type="entry name" value="ABC_tran"/>
    <property type="match status" value="2"/>
</dbReference>
<keyword evidence="2" id="KW-0067">ATP-binding</keyword>
<keyword evidence="3" id="KW-0175">Coiled coil</keyword>
<dbReference type="InterPro" id="IPR032781">
    <property type="entry name" value="ABC_tran_Xtn"/>
</dbReference>
<name>A0A679IPE3_9ENTE</name>
<evidence type="ECO:0000256" key="3">
    <source>
        <dbReference type="SAM" id="Coils"/>
    </source>
</evidence>
<dbReference type="Proteomes" id="UP000502998">
    <property type="component" value="Chromosome"/>
</dbReference>
<dbReference type="PROSITE" id="PS00211">
    <property type="entry name" value="ABC_TRANSPORTER_1"/>
    <property type="match status" value="1"/>
</dbReference>
<sequence>MENLVAKIKDLALSYGAKELFTISELTVYENDRIGIIGKNGVGKSSLLKLLADVTHNETGQIETYIPFSYYEQCKKQAIIHSELDWTLLSRFHVPKKSEQMSGGEAAKLRLTHTLSKYRQGLLLDEPTTHLDQAGVDLLISELHYYYGTLITVSHNRYFLDQLVTKIWEIADGKLTEYTGNYTDYLNQKKAEANSRKNAAKNYQKEKRQLEKAIIQKRQQADKITKTSAKQRKRNIKPDRLAASKQKDTIQKNAHRTAKALQSRLERLEEVKTTGKIRPIHFPLPKSLAIYNPYPIRGEKVTCLRGDKILLKDVDFQFANGEKIAIIGKNGSGKSSLLHQIVTGGQGIVISPKVKFAMYQQLDYMFTSSETILQYMLNQSDFSESVVRSILNNLGFTQIELEKKINNLSGGEATRVALALTFIVPSNVLILDEPTNFVDFNTIEALQKLIKEYPATVLFTSHDHYFVDNVATQVFEIENKAMQKRR</sequence>
<dbReference type="KEGG" id="esg:EsVE80_12370"/>
<dbReference type="NCBIfam" id="NF000355">
    <property type="entry name" value="ribo_prot_ABC_F"/>
    <property type="match status" value="1"/>
</dbReference>
<dbReference type="InterPro" id="IPR003439">
    <property type="entry name" value="ABC_transporter-like_ATP-bd"/>
</dbReference>
<dbReference type="InterPro" id="IPR017871">
    <property type="entry name" value="ABC_transporter-like_CS"/>
</dbReference>
<proteinExistence type="predicted"/>
<dbReference type="PROSITE" id="PS50893">
    <property type="entry name" value="ABC_TRANSPORTER_2"/>
    <property type="match status" value="2"/>
</dbReference>
<accession>A0A679IPE3</accession>
<dbReference type="SUPFAM" id="SSF52540">
    <property type="entry name" value="P-loop containing nucleoside triphosphate hydrolases"/>
    <property type="match status" value="2"/>
</dbReference>
<dbReference type="GO" id="GO:0005524">
    <property type="term" value="F:ATP binding"/>
    <property type="evidence" value="ECO:0007669"/>
    <property type="project" value="UniProtKB-KW"/>
</dbReference>
<dbReference type="Gene3D" id="3.40.50.300">
    <property type="entry name" value="P-loop containing nucleotide triphosphate hydrolases"/>
    <property type="match status" value="3"/>
</dbReference>
<keyword evidence="1" id="KW-0547">Nucleotide-binding</keyword>
<dbReference type="GO" id="GO:0016887">
    <property type="term" value="F:ATP hydrolysis activity"/>
    <property type="evidence" value="ECO:0007669"/>
    <property type="project" value="InterPro"/>
</dbReference>
<dbReference type="InterPro" id="IPR027417">
    <property type="entry name" value="P-loop_NTPase"/>
</dbReference>
<organism evidence="5 6">
    <name type="scientific">Enterococcus saigonensis</name>
    <dbReference type="NCBI Taxonomy" id="1805431"/>
    <lineage>
        <taxon>Bacteria</taxon>
        <taxon>Bacillati</taxon>
        <taxon>Bacillota</taxon>
        <taxon>Bacilli</taxon>
        <taxon>Lactobacillales</taxon>
        <taxon>Enterococcaceae</taxon>
        <taxon>Enterococcus</taxon>
    </lineage>
</organism>
<evidence type="ECO:0000313" key="6">
    <source>
        <dbReference type="Proteomes" id="UP000502998"/>
    </source>
</evidence>
<gene>
    <name evidence="5" type="ORF">EsVE80_12370</name>
</gene>
<protein>
    <submittedName>
        <fullName evidence="5">Msr family ABC-F type ribosomal protection protein</fullName>
    </submittedName>
</protein>
<dbReference type="PANTHER" id="PTHR42855:SF2">
    <property type="entry name" value="DRUG RESISTANCE ABC TRANSPORTER,ATP-BINDING PROTEIN"/>
    <property type="match status" value="1"/>
</dbReference>
<dbReference type="InterPro" id="IPR051309">
    <property type="entry name" value="ABCF_ATPase"/>
</dbReference>
<dbReference type="PANTHER" id="PTHR42855">
    <property type="entry name" value="ABC TRANSPORTER ATP-BINDING SUBUNIT"/>
    <property type="match status" value="1"/>
</dbReference>
<reference evidence="5 6" key="1">
    <citation type="submission" date="2020-02" db="EMBL/GenBank/DDBJ databases">
        <title>Characterization of vanA genotype vancomycin-resistant Enterococcus saigonensis VE80.</title>
        <authorList>
            <person name="Harada T."/>
            <person name="Motooka D."/>
            <person name="Nakamura S."/>
            <person name="Yamamoto Y."/>
            <person name="Kawahara R."/>
            <person name="Kawatsu K."/>
        </authorList>
    </citation>
    <scope>NUCLEOTIDE SEQUENCE [LARGE SCALE GENOMIC DNA]</scope>
    <source>
        <strain evidence="5 6">VE80</strain>
    </source>
</reference>
<dbReference type="Pfam" id="PF12848">
    <property type="entry name" value="ABC_tran_Xtn"/>
    <property type="match status" value="1"/>
</dbReference>
<dbReference type="EMBL" id="AP022822">
    <property type="protein sequence ID" value="BCA85714.1"/>
    <property type="molecule type" value="Genomic_DNA"/>
</dbReference>
<keyword evidence="6" id="KW-1185">Reference proteome</keyword>
<dbReference type="InterPro" id="IPR003593">
    <property type="entry name" value="AAA+_ATPase"/>
</dbReference>
<evidence type="ECO:0000256" key="2">
    <source>
        <dbReference type="ARBA" id="ARBA00022840"/>
    </source>
</evidence>